<dbReference type="KEGG" id="lbc:LACBIDRAFT_309829"/>
<proteinExistence type="predicted"/>
<dbReference type="AlphaFoldDB" id="B0DT56"/>
<dbReference type="Proteomes" id="UP000001194">
    <property type="component" value="Unassembled WGS sequence"/>
</dbReference>
<evidence type="ECO:0000256" key="2">
    <source>
        <dbReference type="SAM" id="SignalP"/>
    </source>
</evidence>
<reference evidence="3 4" key="1">
    <citation type="journal article" date="2008" name="Nature">
        <title>The genome of Laccaria bicolor provides insights into mycorrhizal symbiosis.</title>
        <authorList>
            <person name="Martin F."/>
            <person name="Aerts A."/>
            <person name="Ahren D."/>
            <person name="Brun A."/>
            <person name="Danchin E.G.J."/>
            <person name="Duchaussoy F."/>
            <person name="Gibon J."/>
            <person name="Kohler A."/>
            <person name="Lindquist E."/>
            <person name="Pereda V."/>
            <person name="Salamov A."/>
            <person name="Shapiro H.J."/>
            <person name="Wuyts J."/>
            <person name="Blaudez D."/>
            <person name="Buee M."/>
            <person name="Brokstein P."/>
            <person name="Canbaeck B."/>
            <person name="Cohen D."/>
            <person name="Courty P.E."/>
            <person name="Coutinho P.M."/>
            <person name="Delaruelle C."/>
            <person name="Detter J.C."/>
            <person name="Deveau A."/>
            <person name="DiFazio S."/>
            <person name="Duplessis S."/>
            <person name="Fraissinet-Tachet L."/>
            <person name="Lucic E."/>
            <person name="Frey-Klett P."/>
            <person name="Fourrey C."/>
            <person name="Feussner I."/>
            <person name="Gay G."/>
            <person name="Grimwood J."/>
            <person name="Hoegger P.J."/>
            <person name="Jain P."/>
            <person name="Kilaru S."/>
            <person name="Labbe J."/>
            <person name="Lin Y.C."/>
            <person name="Legue V."/>
            <person name="Le Tacon F."/>
            <person name="Marmeisse R."/>
            <person name="Melayah D."/>
            <person name="Montanini B."/>
            <person name="Muratet M."/>
            <person name="Nehls U."/>
            <person name="Niculita-Hirzel H."/>
            <person name="Oudot-Le Secq M.P."/>
            <person name="Peter M."/>
            <person name="Quesneville H."/>
            <person name="Rajashekar B."/>
            <person name="Reich M."/>
            <person name="Rouhier N."/>
            <person name="Schmutz J."/>
            <person name="Yin T."/>
            <person name="Chalot M."/>
            <person name="Henrissat B."/>
            <person name="Kuees U."/>
            <person name="Lucas S."/>
            <person name="Van de Peer Y."/>
            <person name="Podila G.K."/>
            <person name="Polle A."/>
            <person name="Pukkila P.J."/>
            <person name="Richardson P.M."/>
            <person name="Rouze P."/>
            <person name="Sanders I.R."/>
            <person name="Stajich J.E."/>
            <person name="Tunlid A."/>
            <person name="Tuskan G."/>
            <person name="Grigoriev I.V."/>
        </authorList>
    </citation>
    <scope>NUCLEOTIDE SEQUENCE [LARGE SCALE GENOMIC DNA]</scope>
    <source>
        <strain evidence="4">S238N-H82 / ATCC MYA-4686</strain>
    </source>
</reference>
<organism evidence="4">
    <name type="scientific">Laccaria bicolor (strain S238N-H82 / ATCC MYA-4686)</name>
    <name type="common">Bicoloured deceiver</name>
    <name type="synonym">Laccaria laccata var. bicolor</name>
    <dbReference type="NCBI Taxonomy" id="486041"/>
    <lineage>
        <taxon>Eukaryota</taxon>
        <taxon>Fungi</taxon>
        <taxon>Dikarya</taxon>
        <taxon>Basidiomycota</taxon>
        <taxon>Agaricomycotina</taxon>
        <taxon>Agaricomycetes</taxon>
        <taxon>Agaricomycetidae</taxon>
        <taxon>Agaricales</taxon>
        <taxon>Agaricineae</taxon>
        <taxon>Hydnangiaceae</taxon>
        <taxon>Laccaria</taxon>
    </lineage>
</organism>
<evidence type="ECO:0000256" key="1">
    <source>
        <dbReference type="SAM" id="MobiDB-lite"/>
    </source>
</evidence>
<dbReference type="InParanoid" id="B0DT56"/>
<protein>
    <submittedName>
        <fullName evidence="3">Predicted protein</fullName>
    </submittedName>
</protein>
<feature type="chain" id="PRO_5002747349" evidence="2">
    <location>
        <begin position="25"/>
        <end position="84"/>
    </location>
</feature>
<name>B0DT56_LACBS</name>
<keyword evidence="2" id="KW-0732">Signal</keyword>
<sequence>MKTTWQMCHIVWTVTTHAVVTVQADQGPCCCLQHDNNLTTRHDNNRAQPQQHDTNGDEDGAMSQHNHDCPLTSMTTHEDDRPQK</sequence>
<evidence type="ECO:0000313" key="3">
    <source>
        <dbReference type="EMBL" id="EDR02218.1"/>
    </source>
</evidence>
<dbReference type="HOGENOM" id="CLU_162156_0_0_1"/>
<dbReference type="RefSeq" id="XP_001887163.1">
    <property type="nucleotide sequence ID" value="XM_001887128.1"/>
</dbReference>
<gene>
    <name evidence="3" type="ORF">LACBIDRAFT_309829</name>
</gene>
<feature type="signal peptide" evidence="2">
    <location>
        <begin position="1"/>
        <end position="24"/>
    </location>
</feature>
<feature type="region of interest" description="Disordered" evidence="1">
    <location>
        <begin position="38"/>
        <end position="84"/>
    </location>
</feature>
<dbReference type="GeneID" id="6082842"/>
<keyword evidence="4" id="KW-1185">Reference proteome</keyword>
<dbReference type="EMBL" id="DS547132">
    <property type="protein sequence ID" value="EDR02218.1"/>
    <property type="molecule type" value="Genomic_DNA"/>
</dbReference>
<evidence type="ECO:0000313" key="4">
    <source>
        <dbReference type="Proteomes" id="UP000001194"/>
    </source>
</evidence>
<accession>B0DT56</accession>